<reference evidence="1" key="2">
    <citation type="submission" date="2021-04" db="EMBL/GenBank/DDBJ databases">
        <authorList>
            <person name="Gilroy R."/>
        </authorList>
    </citation>
    <scope>NUCLEOTIDE SEQUENCE</scope>
    <source>
        <strain evidence="1">ChiHecec2B26-446</strain>
    </source>
</reference>
<proteinExistence type="predicted"/>
<dbReference type="PANTHER" id="PTHR21015">
    <property type="entry name" value="UDP-N-ACETYLGLUCOSAMINE--N-ACETYLMURAMYL-(PENTAPEPTIDE) PYROPHOSPHORYL-UNDECAPRENOL N-ACETYLGLUCOSAMINE TRANSFERASE 1"/>
    <property type="match status" value="1"/>
</dbReference>
<name>A0A9D1PX53_9BACT</name>
<dbReference type="Pfam" id="PF13528">
    <property type="entry name" value="Glyco_trans_1_3"/>
    <property type="match status" value="1"/>
</dbReference>
<dbReference type="AlphaFoldDB" id="A0A9D1PX53"/>
<comment type="caution">
    <text evidence="1">The sequence shown here is derived from an EMBL/GenBank/DDBJ whole genome shotgun (WGS) entry which is preliminary data.</text>
</comment>
<dbReference type="GO" id="GO:0016757">
    <property type="term" value="F:glycosyltransferase activity"/>
    <property type="evidence" value="ECO:0007669"/>
    <property type="project" value="TreeGrafter"/>
</dbReference>
<dbReference type="Gene3D" id="3.40.50.2000">
    <property type="entry name" value="Glycogen Phosphorylase B"/>
    <property type="match status" value="2"/>
</dbReference>
<gene>
    <name evidence="1" type="ORF">H9894_04295</name>
</gene>
<dbReference type="EMBL" id="DXHV01000045">
    <property type="protein sequence ID" value="HIW00389.1"/>
    <property type="molecule type" value="Genomic_DNA"/>
</dbReference>
<evidence type="ECO:0000313" key="2">
    <source>
        <dbReference type="Proteomes" id="UP000886752"/>
    </source>
</evidence>
<dbReference type="Proteomes" id="UP000886752">
    <property type="component" value="Unassembled WGS sequence"/>
</dbReference>
<protein>
    <submittedName>
        <fullName evidence="1">Teichoic acid biosynthesis protein</fullName>
    </submittedName>
</protein>
<evidence type="ECO:0000313" key="1">
    <source>
        <dbReference type="EMBL" id="HIW00389.1"/>
    </source>
</evidence>
<accession>A0A9D1PX53</accession>
<reference evidence="1" key="1">
    <citation type="journal article" date="2021" name="PeerJ">
        <title>Extensive microbial diversity within the chicken gut microbiome revealed by metagenomics and culture.</title>
        <authorList>
            <person name="Gilroy R."/>
            <person name="Ravi A."/>
            <person name="Getino M."/>
            <person name="Pursley I."/>
            <person name="Horton D.L."/>
            <person name="Alikhan N.F."/>
            <person name="Baker D."/>
            <person name="Gharbi K."/>
            <person name="Hall N."/>
            <person name="Watson M."/>
            <person name="Adriaenssens E.M."/>
            <person name="Foster-Nyarko E."/>
            <person name="Jarju S."/>
            <person name="Secka A."/>
            <person name="Antonio M."/>
            <person name="Oren A."/>
            <person name="Chaudhuri R.R."/>
            <person name="La Ragione R."/>
            <person name="Hildebrand F."/>
            <person name="Pallen M.J."/>
        </authorList>
    </citation>
    <scope>NUCLEOTIDE SEQUENCE</scope>
    <source>
        <strain evidence="1">ChiHecec2B26-446</strain>
    </source>
</reference>
<organism evidence="1 2">
    <name type="scientific">Candidatus Desulfovibrio intestinipullorum</name>
    <dbReference type="NCBI Taxonomy" id="2838536"/>
    <lineage>
        <taxon>Bacteria</taxon>
        <taxon>Pseudomonadati</taxon>
        <taxon>Thermodesulfobacteriota</taxon>
        <taxon>Desulfovibrionia</taxon>
        <taxon>Desulfovibrionales</taxon>
        <taxon>Desulfovibrionaceae</taxon>
        <taxon>Desulfovibrio</taxon>
    </lineage>
</organism>
<dbReference type="SUPFAM" id="SSF53756">
    <property type="entry name" value="UDP-Glycosyltransferase/glycogen phosphorylase"/>
    <property type="match status" value="1"/>
</dbReference>
<dbReference type="PANTHER" id="PTHR21015:SF22">
    <property type="entry name" value="GLYCOSYLTRANSFERASE"/>
    <property type="match status" value="1"/>
</dbReference>
<sequence length="395" mass="45065">MARILYGIHGTGHGHAMRGLTIARRLRQHQFLFVCADDAVSVLAPEFPVHQIPNLGTIFRDYKVDIPATVRHSLPLLMHREKYIRELVDLIHAFGPDVCMTDLEYFVPRAAERTNIPCLTLDHQHVITCCRHHLPSNMWWDTMVQGLTPKYLFRPTAQNLIVSFYAPPVLSKYNARVVPPILREQVLSAVPEDKGHVVVYQSNSTSPALIEFLRKATKRTCYVFGYRQEEGRSGNVVFMKKSEEGFLRLLSSCSYVIQGGSHTLMTEALYLGKPIFTIPLKAMVEQRFNALYIDRLKYGMQADMEQLKPSQLYIFEGNLEIYRQNIARGHFCGNETVFGLVDAFIRTGTLPQSGEPRVLEKAEQATLRIGSPEETLAAWYSAEDRDKAKKKQRRP</sequence>